<protein>
    <recommendedName>
        <fullName evidence="3">Tryptophan synthase beta chain-like PALP domain-containing protein</fullName>
    </recommendedName>
</protein>
<dbReference type="InterPro" id="IPR001926">
    <property type="entry name" value="TrpB-like_PALP"/>
</dbReference>
<organism evidence="4">
    <name type="scientific">marine metagenome</name>
    <dbReference type="NCBI Taxonomy" id="408172"/>
    <lineage>
        <taxon>unclassified sequences</taxon>
        <taxon>metagenomes</taxon>
        <taxon>ecological metagenomes</taxon>
    </lineage>
</organism>
<evidence type="ECO:0000313" key="4">
    <source>
        <dbReference type="EMBL" id="SVC02418.1"/>
    </source>
</evidence>
<dbReference type="GO" id="GO:0006520">
    <property type="term" value="P:amino acid metabolic process"/>
    <property type="evidence" value="ECO:0007669"/>
    <property type="project" value="InterPro"/>
</dbReference>
<dbReference type="EMBL" id="UINC01069214">
    <property type="protein sequence ID" value="SVC02418.1"/>
    <property type="molecule type" value="Genomic_DNA"/>
</dbReference>
<feature type="domain" description="Tryptophan synthase beta chain-like PALP" evidence="3">
    <location>
        <begin position="74"/>
        <end position="192"/>
    </location>
</feature>
<dbReference type="InterPro" id="IPR000634">
    <property type="entry name" value="Ser/Thr_deHydtase_PyrdxlP-BS"/>
</dbReference>
<dbReference type="Gene3D" id="3.40.50.1100">
    <property type="match status" value="2"/>
</dbReference>
<sequence>MLHGFLTHLECSRSGDRYDVAQLHNLSEAGAPLLARYDLGAAAAAVSRSDLRGRRADMWRYREILPVSAEGEIVSLGEGWTPLLSAVRLGQWAGLQRLFVKDESANPTGSFKARGLSAAVTAAAARGARKLAIPTAGNAGGAMAAYAAAAGLEAHVFMPADTPLAFQIECRSYGAHLDLVDGLIDDCGRMVAQ</sequence>
<reference evidence="4" key="1">
    <citation type="submission" date="2018-05" db="EMBL/GenBank/DDBJ databases">
        <authorList>
            <person name="Lanie J.A."/>
            <person name="Ng W.-L."/>
            <person name="Kazmierczak K.M."/>
            <person name="Andrzejewski T.M."/>
            <person name="Davidsen T.M."/>
            <person name="Wayne K.J."/>
            <person name="Tettelin H."/>
            <person name="Glass J.I."/>
            <person name="Rusch D."/>
            <person name="Podicherti R."/>
            <person name="Tsui H.-C.T."/>
            <person name="Winkler M.E."/>
        </authorList>
    </citation>
    <scope>NUCLEOTIDE SEQUENCE</scope>
</reference>
<comment type="cofactor">
    <cofactor evidence="1">
        <name>pyridoxal 5'-phosphate</name>
        <dbReference type="ChEBI" id="CHEBI:597326"/>
    </cofactor>
</comment>
<evidence type="ECO:0000256" key="2">
    <source>
        <dbReference type="ARBA" id="ARBA00022898"/>
    </source>
</evidence>
<dbReference type="AlphaFoldDB" id="A0A382IS90"/>
<proteinExistence type="predicted"/>
<dbReference type="GO" id="GO:0030170">
    <property type="term" value="F:pyridoxal phosphate binding"/>
    <property type="evidence" value="ECO:0007669"/>
    <property type="project" value="InterPro"/>
</dbReference>
<dbReference type="InterPro" id="IPR050214">
    <property type="entry name" value="Cys_Synth/Cystath_Beta-Synth"/>
</dbReference>
<dbReference type="PANTHER" id="PTHR10314">
    <property type="entry name" value="CYSTATHIONINE BETA-SYNTHASE"/>
    <property type="match status" value="1"/>
</dbReference>
<evidence type="ECO:0000256" key="1">
    <source>
        <dbReference type="ARBA" id="ARBA00001933"/>
    </source>
</evidence>
<gene>
    <name evidence="4" type="ORF">METZ01_LOCUS255272</name>
</gene>
<dbReference type="InterPro" id="IPR036052">
    <property type="entry name" value="TrpB-like_PALP_sf"/>
</dbReference>
<accession>A0A382IS90</accession>
<dbReference type="Pfam" id="PF00291">
    <property type="entry name" value="PALP"/>
    <property type="match status" value="1"/>
</dbReference>
<dbReference type="GO" id="GO:0003824">
    <property type="term" value="F:catalytic activity"/>
    <property type="evidence" value="ECO:0007669"/>
    <property type="project" value="UniProtKB-ARBA"/>
</dbReference>
<feature type="non-terminal residue" evidence="4">
    <location>
        <position position="193"/>
    </location>
</feature>
<name>A0A382IS90_9ZZZZ</name>
<dbReference type="PROSITE" id="PS00165">
    <property type="entry name" value="DEHYDRATASE_SER_THR"/>
    <property type="match status" value="1"/>
</dbReference>
<keyword evidence="2" id="KW-0663">Pyridoxal phosphate</keyword>
<dbReference type="SUPFAM" id="SSF53686">
    <property type="entry name" value="Tryptophan synthase beta subunit-like PLP-dependent enzymes"/>
    <property type="match status" value="1"/>
</dbReference>
<evidence type="ECO:0000259" key="3">
    <source>
        <dbReference type="Pfam" id="PF00291"/>
    </source>
</evidence>